<organism evidence="9 10">
    <name type="scientific">Bacillus carboniphilus</name>
    <dbReference type="NCBI Taxonomy" id="86663"/>
    <lineage>
        <taxon>Bacteria</taxon>
        <taxon>Bacillati</taxon>
        <taxon>Bacillota</taxon>
        <taxon>Bacilli</taxon>
        <taxon>Bacillales</taxon>
        <taxon>Bacillaceae</taxon>
        <taxon>Bacillus</taxon>
    </lineage>
</organism>
<dbReference type="SUPFAM" id="SSF56214">
    <property type="entry name" value="4'-phosphopantetheinyl transferase"/>
    <property type="match status" value="2"/>
</dbReference>
<keyword evidence="5" id="KW-0460">Magnesium</keyword>
<proteinExistence type="inferred from homology"/>
<gene>
    <name evidence="9" type="ORF">LC087_06615</name>
</gene>
<evidence type="ECO:0000256" key="4">
    <source>
        <dbReference type="ARBA" id="ARBA00022723"/>
    </source>
</evidence>
<dbReference type="RefSeq" id="WP_226538611.1">
    <property type="nucleotide sequence ID" value="NZ_CP129013.1"/>
</dbReference>
<evidence type="ECO:0000256" key="5">
    <source>
        <dbReference type="ARBA" id="ARBA00022842"/>
    </source>
</evidence>
<dbReference type="Pfam" id="PF22624">
    <property type="entry name" value="AASDHPPT_N"/>
    <property type="match status" value="1"/>
</dbReference>
<accession>A0ABY9JWN9</accession>
<sequence length="241" mass="28492">MNRLIIQAVHIHDDIRWDEYKSWVSMVSVERQIEISRLRLDKDRMSKMISEIMARKFISEECNVSYKSIRFHQGLYGKPYVNLETILHFNWSHAGNWVVFILDSHPIGIDVEAVRSIDEMELARQFFDQKEVFQLEEMDQKNRKNHFLKLWSLKESYMKWKGTGINTPLNSCCFIKDNQEEIQFSNENGDCCNFQTVQLDSIHHVAVCTSENYKTPPVVKIFQLNEFLNALKSFKTCNELV</sequence>
<evidence type="ECO:0000313" key="10">
    <source>
        <dbReference type="Proteomes" id="UP001197974"/>
    </source>
</evidence>
<keyword evidence="4" id="KW-0479">Metal-binding</keyword>
<dbReference type="PANTHER" id="PTHR12215:SF10">
    <property type="entry name" value="L-AMINOADIPATE-SEMIALDEHYDE DEHYDROGENASE-PHOSPHOPANTETHEINYL TRANSFERASE"/>
    <property type="match status" value="1"/>
</dbReference>
<comment type="cofactor">
    <cofactor evidence="1">
        <name>Mg(2+)</name>
        <dbReference type="ChEBI" id="CHEBI:18420"/>
    </cofactor>
</comment>
<evidence type="ECO:0000256" key="6">
    <source>
        <dbReference type="ARBA" id="ARBA00023194"/>
    </source>
</evidence>
<evidence type="ECO:0000256" key="2">
    <source>
        <dbReference type="ARBA" id="ARBA00010990"/>
    </source>
</evidence>
<dbReference type="NCBIfam" id="TIGR00556">
    <property type="entry name" value="pantethn_trn"/>
    <property type="match status" value="1"/>
</dbReference>
<comment type="similarity">
    <text evidence="2">Belongs to the P-Pant transferase superfamily. Gsp/Sfp/HetI/AcpT family.</text>
</comment>
<dbReference type="InterPro" id="IPR008278">
    <property type="entry name" value="4-PPantetheinyl_Trfase_dom"/>
</dbReference>
<keyword evidence="6" id="KW-0045">Antibiotic biosynthesis</keyword>
<dbReference type="GO" id="GO:0016740">
    <property type="term" value="F:transferase activity"/>
    <property type="evidence" value="ECO:0007669"/>
    <property type="project" value="UniProtKB-KW"/>
</dbReference>
<protein>
    <submittedName>
        <fullName evidence="9">4'-phosphopantetheinyl transferase superfamily protein</fullName>
    </submittedName>
</protein>
<dbReference type="InterPro" id="IPR050559">
    <property type="entry name" value="P-Pant_transferase_sf"/>
</dbReference>
<dbReference type="Proteomes" id="UP001197974">
    <property type="component" value="Chromosome"/>
</dbReference>
<name>A0ABY9JWN9_9BACI</name>
<dbReference type="Pfam" id="PF01648">
    <property type="entry name" value="ACPS"/>
    <property type="match status" value="1"/>
</dbReference>
<reference evidence="9 10" key="1">
    <citation type="submission" date="2023-06" db="EMBL/GenBank/DDBJ databases">
        <title>Five Gram-positive bacteria isolated from mangrove sediments in Shenzhen, Guangdong, China.</title>
        <authorList>
            <person name="Yu S."/>
            <person name="Zheng W."/>
            <person name="Huang Y."/>
        </authorList>
    </citation>
    <scope>NUCLEOTIDE SEQUENCE [LARGE SCALE GENOMIC DNA]</scope>
    <source>
        <strain evidence="9 10">SaN35-3</strain>
    </source>
</reference>
<feature type="domain" description="4'-phosphopantetheinyl transferase N-terminal" evidence="8">
    <location>
        <begin position="18"/>
        <end position="100"/>
    </location>
</feature>
<keyword evidence="10" id="KW-1185">Reference proteome</keyword>
<keyword evidence="3 9" id="KW-0808">Transferase</keyword>
<evidence type="ECO:0000259" key="7">
    <source>
        <dbReference type="Pfam" id="PF01648"/>
    </source>
</evidence>
<dbReference type="PANTHER" id="PTHR12215">
    <property type="entry name" value="PHOSPHOPANTETHEINE TRANSFERASE"/>
    <property type="match status" value="1"/>
</dbReference>
<dbReference type="InterPro" id="IPR004568">
    <property type="entry name" value="Ppantetheine-prot_Trfase_dom"/>
</dbReference>
<evidence type="ECO:0000256" key="1">
    <source>
        <dbReference type="ARBA" id="ARBA00001946"/>
    </source>
</evidence>
<dbReference type="EMBL" id="CP129013">
    <property type="protein sequence ID" value="WLR43795.1"/>
    <property type="molecule type" value="Genomic_DNA"/>
</dbReference>
<dbReference type="InterPro" id="IPR055066">
    <property type="entry name" value="AASDHPPT_N"/>
</dbReference>
<feature type="domain" description="4'-phosphopantetheinyl transferase" evidence="7">
    <location>
        <begin position="106"/>
        <end position="196"/>
    </location>
</feature>
<evidence type="ECO:0000313" key="9">
    <source>
        <dbReference type="EMBL" id="WLR43795.1"/>
    </source>
</evidence>
<dbReference type="InterPro" id="IPR037143">
    <property type="entry name" value="4-PPantetheinyl_Trfase_dom_sf"/>
</dbReference>
<evidence type="ECO:0000256" key="3">
    <source>
        <dbReference type="ARBA" id="ARBA00022679"/>
    </source>
</evidence>
<evidence type="ECO:0000259" key="8">
    <source>
        <dbReference type="Pfam" id="PF22624"/>
    </source>
</evidence>
<dbReference type="Gene3D" id="3.90.470.20">
    <property type="entry name" value="4'-phosphopantetheinyl transferase domain"/>
    <property type="match status" value="2"/>
</dbReference>